<name>S5Y4V8_9CAUD</name>
<evidence type="ECO:0000313" key="3">
    <source>
        <dbReference type="Proteomes" id="UP000015551"/>
    </source>
</evidence>
<evidence type="ECO:0000313" key="2">
    <source>
        <dbReference type="EMBL" id="AGT12637.1"/>
    </source>
</evidence>
<evidence type="ECO:0000256" key="1">
    <source>
        <dbReference type="SAM" id="MobiDB-lite"/>
    </source>
</evidence>
<sequence>MLVYDEQLPVLDDSFEGNEVNLLAVRGRKVDPHFRRNYAWAKHAIDRGALRKVVVIVALGSDSWVHTVGAVTSALSGGKLHQGARFKVDAEVSDIGTDKVTQVLAALKELEGPKDVYVLDNPKALATKQPKPKPAPRPEPEPEQQPVEDTPPVSES</sequence>
<reference evidence="2 3" key="1">
    <citation type="submission" date="2013-05" db="EMBL/GenBank/DDBJ databases">
        <authorList>
            <person name="Williams P.R."/>
            <person name="Bowman C.A."/>
            <person name="Russell D.A."/>
            <person name="Jacobs-Sera D."/>
            <person name="Hendrix R.W."/>
            <person name="Hatfull G.F."/>
        </authorList>
    </citation>
    <scope>NUCLEOTIDE SEQUENCE [LARGE SCALE GENOMIC DNA]</scope>
</reference>
<dbReference type="EMBL" id="KF024725">
    <property type="protein sequence ID" value="AGT12637.1"/>
    <property type="molecule type" value="Genomic_DNA"/>
</dbReference>
<accession>S5Y4V8</accession>
<feature type="region of interest" description="Disordered" evidence="1">
    <location>
        <begin position="118"/>
        <end position="156"/>
    </location>
</feature>
<dbReference type="OrthoDB" id="14927at10239"/>
<protein>
    <submittedName>
        <fullName evidence="2">Uncharacterized protein</fullName>
    </submittedName>
</protein>
<gene>
    <name evidence="2" type="primary">30</name>
    <name evidence="2" type="ORF">PBI_WHIRLWIND_30</name>
</gene>
<dbReference type="Proteomes" id="UP000015551">
    <property type="component" value="Segment"/>
</dbReference>
<dbReference type="GeneID" id="16547998"/>
<keyword evidence="3" id="KW-1185">Reference proteome</keyword>
<dbReference type="KEGG" id="vg:16547998"/>
<dbReference type="RefSeq" id="YP_008408687.1">
    <property type="nucleotide sequence ID" value="NC_022052.1"/>
</dbReference>
<feature type="compositionally biased region" description="Low complexity" evidence="1">
    <location>
        <begin position="144"/>
        <end position="156"/>
    </location>
</feature>
<organism evidence="2 3">
    <name type="scientific">Mycobacterium phage Whirlwind</name>
    <dbReference type="NCBI Taxonomy" id="1340826"/>
    <lineage>
        <taxon>Viruses</taxon>
        <taxon>Duplodnaviria</taxon>
        <taxon>Heunggongvirae</taxon>
        <taxon>Uroviricota</taxon>
        <taxon>Caudoviricetes</taxon>
        <taxon>Vilmaviridae</taxon>
        <taxon>Lclasvirinae</taxon>
        <taxon>Lumosvirus</taxon>
        <taxon>Lumosvirus whirlwind</taxon>
    </lineage>
</organism>
<proteinExistence type="predicted"/>